<dbReference type="OrthoDB" id="10260961at2759"/>
<dbReference type="AlphaFoldDB" id="A0A2A9PP73"/>
<dbReference type="InterPro" id="IPR000383">
    <property type="entry name" value="Xaa-Pro-like_dom"/>
</dbReference>
<evidence type="ECO:0000259" key="2">
    <source>
        <dbReference type="Pfam" id="PF02129"/>
    </source>
</evidence>
<name>A0A2A9PP73_OPHUN</name>
<organism evidence="3 4">
    <name type="scientific">Ophiocordyceps unilateralis</name>
    <name type="common">Zombie-ant fungus</name>
    <name type="synonym">Torrubia unilateralis</name>
    <dbReference type="NCBI Taxonomy" id="268505"/>
    <lineage>
        <taxon>Eukaryota</taxon>
        <taxon>Fungi</taxon>
        <taxon>Dikarya</taxon>
        <taxon>Ascomycota</taxon>
        <taxon>Pezizomycotina</taxon>
        <taxon>Sordariomycetes</taxon>
        <taxon>Hypocreomycetidae</taxon>
        <taxon>Hypocreales</taxon>
        <taxon>Ophiocordycipitaceae</taxon>
        <taxon>Ophiocordyceps</taxon>
    </lineage>
</organism>
<feature type="compositionally biased region" description="Polar residues" evidence="1">
    <location>
        <begin position="185"/>
        <end position="194"/>
    </location>
</feature>
<dbReference type="Gene3D" id="3.40.50.1820">
    <property type="entry name" value="alpha/beta hydrolase"/>
    <property type="match status" value="2"/>
</dbReference>
<dbReference type="PANTHER" id="PTHR42103:SF2">
    <property type="entry name" value="AB HYDROLASE-1 DOMAIN-CONTAINING PROTEIN"/>
    <property type="match status" value="1"/>
</dbReference>
<comment type="caution">
    <text evidence="3">The sequence shown here is derived from an EMBL/GenBank/DDBJ whole genome shotgun (WGS) entry which is preliminary data.</text>
</comment>
<gene>
    <name evidence="3" type="ORF">XA68_12551</name>
</gene>
<feature type="compositionally biased region" description="Pro residues" evidence="1">
    <location>
        <begin position="263"/>
        <end position="273"/>
    </location>
</feature>
<feature type="compositionally biased region" description="Basic and acidic residues" evidence="1">
    <location>
        <begin position="222"/>
        <end position="236"/>
    </location>
</feature>
<dbReference type="PANTHER" id="PTHR42103">
    <property type="entry name" value="ALPHA/BETA-HYDROLASES SUPERFAMILY PROTEIN"/>
    <property type="match status" value="1"/>
</dbReference>
<feature type="domain" description="Xaa-Pro dipeptidyl-peptidase-like" evidence="2">
    <location>
        <begin position="25"/>
        <end position="153"/>
    </location>
</feature>
<proteinExistence type="predicted"/>
<dbReference type="GO" id="GO:0016787">
    <property type="term" value="F:hydrolase activity"/>
    <property type="evidence" value="ECO:0007669"/>
    <property type="project" value="InterPro"/>
</dbReference>
<dbReference type="SUPFAM" id="SSF53474">
    <property type="entry name" value="alpha/beta-Hydrolases"/>
    <property type="match status" value="1"/>
</dbReference>
<evidence type="ECO:0000313" key="3">
    <source>
        <dbReference type="EMBL" id="PFH62680.1"/>
    </source>
</evidence>
<dbReference type="STRING" id="268505.A0A2A9PP73"/>
<protein>
    <recommendedName>
        <fullName evidence="2">Xaa-Pro dipeptidyl-peptidase-like domain-containing protein</fullName>
    </recommendedName>
</protein>
<dbReference type="InterPro" id="IPR029058">
    <property type="entry name" value="AB_hydrolase_fold"/>
</dbReference>
<evidence type="ECO:0000256" key="1">
    <source>
        <dbReference type="SAM" id="MobiDB-lite"/>
    </source>
</evidence>
<dbReference type="Proteomes" id="UP000037136">
    <property type="component" value="Unassembled WGS sequence"/>
</dbReference>
<dbReference type="Pfam" id="PF02129">
    <property type="entry name" value="Peptidase_S15"/>
    <property type="match status" value="1"/>
</dbReference>
<accession>A0A2A9PP73</accession>
<feature type="compositionally biased region" description="Basic and acidic residues" evidence="1">
    <location>
        <begin position="202"/>
        <end position="214"/>
    </location>
</feature>
<sequence>MSLPARCSYERPQPTVCLTIPSLYDGTTLDCRLYHPVVFDMKGSSSWRGNAAVVAHPYAPMGGCYDDAVVETVVAQLLESGFLVGTFNFRGAGLSAGRTSWTARPEREDYASFVAFLAHYVDHLDAPREDASPPVLLMSGYSYGAMVTTQLGPLDTLLNALVAPTPGSYAAEIRLRAEHLALQARATTSTTKQPSPMGVRVGGDERRRSNDTRRSFSLGAENRLRRGVHDLLTRTHERGRRRLRLRSEDEKDKTKRAKSAPASTPPASSPSPRPRAAYLLVSPLQGLVSHLATFSWSLSSTAQAQLMAHPSLAIFGTRDALVPAAKVRAWAQRLAAGPGSGFGALEVAQAGHFWTEAGALAEAAAAVREFATGLVHTG</sequence>
<keyword evidence="4" id="KW-1185">Reference proteome</keyword>
<reference evidence="3 4" key="2">
    <citation type="journal article" date="2017" name="Sci. Rep.">
        <title>Ant-infecting Ophiocordyceps genomes reveal a high diversity of potential behavioral manipulation genes and a possible major role for enterotoxins.</title>
        <authorList>
            <person name="de Bekker C."/>
            <person name="Ohm R.A."/>
            <person name="Evans H.C."/>
            <person name="Brachmann A."/>
            <person name="Hughes D.P."/>
        </authorList>
    </citation>
    <scope>NUCLEOTIDE SEQUENCE [LARGE SCALE GENOMIC DNA]</scope>
    <source>
        <strain evidence="3 4">SC16a</strain>
    </source>
</reference>
<dbReference type="EMBL" id="LAZP02000021">
    <property type="protein sequence ID" value="PFH62680.1"/>
    <property type="molecule type" value="Genomic_DNA"/>
</dbReference>
<evidence type="ECO:0000313" key="4">
    <source>
        <dbReference type="Proteomes" id="UP000037136"/>
    </source>
</evidence>
<reference evidence="3 4" key="1">
    <citation type="journal article" date="2015" name="BMC Genomics">
        <title>Gene expression during zombie ant biting behavior reflects the complexity underlying fungal parasitic behavioral manipulation.</title>
        <authorList>
            <person name="de Bekker C."/>
            <person name="Ohm R.A."/>
            <person name="Loreto R.G."/>
            <person name="Sebastian A."/>
            <person name="Albert I."/>
            <person name="Merrow M."/>
            <person name="Brachmann A."/>
            <person name="Hughes D.P."/>
        </authorList>
    </citation>
    <scope>NUCLEOTIDE SEQUENCE [LARGE SCALE GENOMIC DNA]</scope>
    <source>
        <strain evidence="3 4">SC16a</strain>
    </source>
</reference>
<feature type="region of interest" description="Disordered" evidence="1">
    <location>
        <begin position="185"/>
        <end position="274"/>
    </location>
</feature>